<accession>A0A1J1IM81</accession>
<proteinExistence type="predicted"/>
<keyword evidence="2" id="KW-1185">Reference proteome</keyword>
<evidence type="ECO:0000313" key="1">
    <source>
        <dbReference type="EMBL" id="CRL01331.1"/>
    </source>
</evidence>
<dbReference type="Proteomes" id="UP000183832">
    <property type="component" value="Unassembled WGS sequence"/>
</dbReference>
<protein>
    <submittedName>
        <fullName evidence="1">CLUMA_CG014598, isoform A</fullName>
    </submittedName>
</protein>
<evidence type="ECO:0000313" key="2">
    <source>
        <dbReference type="Proteomes" id="UP000183832"/>
    </source>
</evidence>
<reference evidence="1 2" key="1">
    <citation type="submission" date="2015-04" db="EMBL/GenBank/DDBJ databases">
        <authorList>
            <person name="Syromyatnikov M.Y."/>
            <person name="Popov V.N."/>
        </authorList>
    </citation>
    <scope>NUCLEOTIDE SEQUENCE [LARGE SCALE GENOMIC DNA]</scope>
</reference>
<dbReference type="AlphaFoldDB" id="A0A1J1IM81"/>
<name>A0A1J1IM81_9DIPT</name>
<dbReference type="EMBL" id="CVRI01000055">
    <property type="protein sequence ID" value="CRL01331.1"/>
    <property type="molecule type" value="Genomic_DNA"/>
</dbReference>
<sequence>MERLSLEFYSEKKKFKKEIYSNICLWKWPTGKPFPLSTYNGSCELSQYGSKFHISFGLNINGTQNYEGKTFAVNCSQIPSW</sequence>
<gene>
    <name evidence="1" type="ORF">CLUMA_CG014598</name>
</gene>
<organism evidence="1 2">
    <name type="scientific">Clunio marinus</name>
    <dbReference type="NCBI Taxonomy" id="568069"/>
    <lineage>
        <taxon>Eukaryota</taxon>
        <taxon>Metazoa</taxon>
        <taxon>Ecdysozoa</taxon>
        <taxon>Arthropoda</taxon>
        <taxon>Hexapoda</taxon>
        <taxon>Insecta</taxon>
        <taxon>Pterygota</taxon>
        <taxon>Neoptera</taxon>
        <taxon>Endopterygota</taxon>
        <taxon>Diptera</taxon>
        <taxon>Nematocera</taxon>
        <taxon>Chironomoidea</taxon>
        <taxon>Chironomidae</taxon>
        <taxon>Clunio</taxon>
    </lineage>
</organism>